<dbReference type="AlphaFoldDB" id="A0AA88S958"/>
<evidence type="ECO:0000313" key="2">
    <source>
        <dbReference type="EMBL" id="KAK2830541.1"/>
    </source>
</evidence>
<reference evidence="2" key="1">
    <citation type="submission" date="2023-07" db="EMBL/GenBank/DDBJ databases">
        <title>Chromosome-level Genome Assembly of Striped Snakehead (Channa striata).</title>
        <authorList>
            <person name="Liu H."/>
        </authorList>
    </citation>
    <scope>NUCLEOTIDE SEQUENCE</scope>
    <source>
        <strain evidence="2">Gz</strain>
        <tissue evidence="2">Muscle</tissue>
    </source>
</reference>
<protein>
    <submittedName>
        <fullName evidence="2">Uncharacterized protein</fullName>
    </submittedName>
</protein>
<gene>
    <name evidence="2" type="ORF">Q5P01_018472</name>
</gene>
<evidence type="ECO:0000256" key="1">
    <source>
        <dbReference type="SAM" id="MobiDB-lite"/>
    </source>
</evidence>
<evidence type="ECO:0000313" key="3">
    <source>
        <dbReference type="Proteomes" id="UP001187415"/>
    </source>
</evidence>
<comment type="caution">
    <text evidence="2">The sequence shown here is derived from an EMBL/GenBank/DDBJ whole genome shotgun (WGS) entry which is preliminary data.</text>
</comment>
<dbReference type="Proteomes" id="UP001187415">
    <property type="component" value="Unassembled WGS sequence"/>
</dbReference>
<feature type="region of interest" description="Disordered" evidence="1">
    <location>
        <begin position="76"/>
        <end position="111"/>
    </location>
</feature>
<name>A0AA88S958_CHASR</name>
<proteinExistence type="predicted"/>
<organism evidence="2 3">
    <name type="scientific">Channa striata</name>
    <name type="common">Snakehead murrel</name>
    <name type="synonym">Ophicephalus striatus</name>
    <dbReference type="NCBI Taxonomy" id="64152"/>
    <lineage>
        <taxon>Eukaryota</taxon>
        <taxon>Metazoa</taxon>
        <taxon>Chordata</taxon>
        <taxon>Craniata</taxon>
        <taxon>Vertebrata</taxon>
        <taxon>Euteleostomi</taxon>
        <taxon>Actinopterygii</taxon>
        <taxon>Neopterygii</taxon>
        <taxon>Teleostei</taxon>
        <taxon>Neoteleostei</taxon>
        <taxon>Acanthomorphata</taxon>
        <taxon>Anabantaria</taxon>
        <taxon>Anabantiformes</taxon>
        <taxon>Channoidei</taxon>
        <taxon>Channidae</taxon>
        <taxon>Channa</taxon>
    </lineage>
</organism>
<sequence length="111" mass="12291">MGIFPICDQSPSGTREKRAASQMGGPHQMGSRGYGAKRFEGRGKRLLAWQPRKQQGLPHSMDVVHGLVSFSDWRAEERRKGPSKEAFLSQSTSLKGRPTHMWPADELGGTV</sequence>
<keyword evidence="3" id="KW-1185">Reference proteome</keyword>
<accession>A0AA88S958</accession>
<dbReference type="EMBL" id="JAUPFM010000014">
    <property type="protein sequence ID" value="KAK2830541.1"/>
    <property type="molecule type" value="Genomic_DNA"/>
</dbReference>
<feature type="region of interest" description="Disordered" evidence="1">
    <location>
        <begin position="1"/>
        <end position="36"/>
    </location>
</feature>